<protein>
    <recommendedName>
        <fullName evidence="3">Apea-like HEPN domain-containing protein</fullName>
    </recommendedName>
</protein>
<name>A0ABX7EXT8_9HYPH</name>
<evidence type="ECO:0008006" key="3">
    <source>
        <dbReference type="Google" id="ProtNLM"/>
    </source>
</evidence>
<dbReference type="EMBL" id="CP032405">
    <property type="protein sequence ID" value="QRF52217.1"/>
    <property type="molecule type" value="Genomic_DNA"/>
</dbReference>
<evidence type="ECO:0000313" key="2">
    <source>
        <dbReference type="Proteomes" id="UP000596351"/>
    </source>
</evidence>
<proteinExistence type="predicted"/>
<evidence type="ECO:0000313" key="1">
    <source>
        <dbReference type="EMBL" id="QRF52217.1"/>
    </source>
</evidence>
<gene>
    <name evidence="1" type="ORF">D4A92_12610</name>
</gene>
<dbReference type="Proteomes" id="UP000596351">
    <property type="component" value="Chromosome"/>
</dbReference>
<reference evidence="1 2" key="1">
    <citation type="submission" date="2018-09" db="EMBL/GenBank/DDBJ databases">
        <title>Rhizobium sp. MAE2-X.</title>
        <authorList>
            <person name="Lee Y."/>
            <person name="Jeon C.O."/>
        </authorList>
    </citation>
    <scope>NUCLEOTIDE SEQUENCE [LARGE SCALE GENOMIC DNA]</scope>
    <source>
        <strain evidence="1 2">MAE2-X</strain>
    </source>
</reference>
<keyword evidence="2" id="KW-1185">Reference proteome</keyword>
<organism evidence="1 2">
    <name type="scientific">Rhizobium rosettiformans</name>
    <dbReference type="NCBI Taxonomy" id="1368430"/>
    <lineage>
        <taxon>Bacteria</taxon>
        <taxon>Pseudomonadati</taxon>
        <taxon>Pseudomonadota</taxon>
        <taxon>Alphaproteobacteria</taxon>
        <taxon>Hyphomicrobiales</taxon>
        <taxon>Rhizobiaceae</taxon>
        <taxon>Rhizobium/Agrobacterium group</taxon>
        <taxon>Rhizobium</taxon>
    </lineage>
</organism>
<sequence>MMGMHHVDEFRGQSFAGFSPNEIGQSDIDGPLFTQLSLRWTSRFREEDVSWEDRALFRSLNMAYQACMMPGGLEATFYDVGRLISLWVSACEILVHPGPGGGSGKTQVMDILDCADWCSELLKTKSEQVGGKKQMARTVASALYFRIDSLRSSFLHGNDVDQSELLTESGVHLLHVAACIYRVLLTTRLEVHRPQFEENSEFNERRFVNEFGAYCDWKDAQRRHERAILKAAGLDSLSDK</sequence>
<accession>A0ABX7EXT8</accession>